<dbReference type="CDD" id="cd01012">
    <property type="entry name" value="YcaC_related"/>
    <property type="match status" value="1"/>
</dbReference>
<accession>A0ABT5B5C4</accession>
<dbReference type="PANTHER" id="PTHR43559:SF3">
    <property type="entry name" value="HYDROLASE YCAC-RELATED"/>
    <property type="match status" value="1"/>
</dbReference>
<keyword evidence="1" id="KW-1133">Transmembrane helix</keyword>
<protein>
    <submittedName>
        <fullName evidence="3">Hydrolase</fullName>
    </submittedName>
</protein>
<keyword evidence="3" id="KW-0378">Hydrolase</keyword>
<dbReference type="PANTHER" id="PTHR43559">
    <property type="entry name" value="HYDROLASE YCAC-RELATED"/>
    <property type="match status" value="1"/>
</dbReference>
<dbReference type="SUPFAM" id="SSF52499">
    <property type="entry name" value="Isochorismatase-like hydrolases"/>
    <property type="match status" value="1"/>
</dbReference>
<dbReference type="EMBL" id="JAQNDN010000007">
    <property type="protein sequence ID" value="MDC0669297.1"/>
    <property type="molecule type" value="Genomic_DNA"/>
</dbReference>
<sequence>MHTERATPHYGRLSATDAALLLIDHQSGLASLVRDQRPEEFCNNLLALADTAKLMKLPVVLTTSFDTGPNGPLLPELRERFPKAPLIRRPGEINAWDNEKFVEAVEKTKRKQLILAGITTDVCVAFVALSALQAGYQVFVVVDASGSMSHVATHTALARVARAGAEVVTWFVVVSELMRDWRNDKPGLTKLMREHVPAYSNLIASHEAKGK</sequence>
<keyword evidence="4" id="KW-1185">Reference proteome</keyword>
<feature type="transmembrane region" description="Helical" evidence="1">
    <location>
        <begin position="156"/>
        <end position="175"/>
    </location>
</feature>
<comment type="caution">
    <text evidence="3">The sequence shown here is derived from an EMBL/GenBank/DDBJ whole genome shotgun (WGS) entry which is preliminary data.</text>
</comment>
<proteinExistence type="predicted"/>
<evidence type="ECO:0000313" key="3">
    <source>
        <dbReference type="EMBL" id="MDC0669297.1"/>
    </source>
</evidence>
<dbReference type="InterPro" id="IPR036380">
    <property type="entry name" value="Isochorismatase-like_sf"/>
</dbReference>
<evidence type="ECO:0000313" key="4">
    <source>
        <dbReference type="Proteomes" id="UP001217838"/>
    </source>
</evidence>
<dbReference type="Pfam" id="PF00857">
    <property type="entry name" value="Isochorismatase"/>
    <property type="match status" value="1"/>
</dbReference>
<dbReference type="Gene3D" id="3.40.50.850">
    <property type="entry name" value="Isochorismatase-like"/>
    <property type="match status" value="1"/>
</dbReference>
<keyword evidence="1" id="KW-0472">Membrane</keyword>
<gene>
    <name evidence="3" type="ORF">POL58_16205</name>
</gene>
<dbReference type="Proteomes" id="UP001217838">
    <property type="component" value="Unassembled WGS sequence"/>
</dbReference>
<name>A0ABT5B5C4_9BACT</name>
<feature type="transmembrane region" description="Helical" evidence="1">
    <location>
        <begin position="113"/>
        <end position="136"/>
    </location>
</feature>
<dbReference type="GO" id="GO:0016787">
    <property type="term" value="F:hydrolase activity"/>
    <property type="evidence" value="ECO:0007669"/>
    <property type="project" value="UniProtKB-KW"/>
</dbReference>
<evidence type="ECO:0000256" key="1">
    <source>
        <dbReference type="SAM" id="Phobius"/>
    </source>
</evidence>
<dbReference type="RefSeq" id="WP_271999072.1">
    <property type="nucleotide sequence ID" value="NZ_JAQNDN010000007.1"/>
</dbReference>
<reference evidence="3 4" key="1">
    <citation type="submission" date="2022-11" db="EMBL/GenBank/DDBJ databases">
        <title>Minimal conservation of predation-associated metabolite biosynthetic gene clusters underscores biosynthetic potential of Myxococcota including descriptions for ten novel species: Archangium lansinium sp. nov., Myxococcus landrumus sp. nov., Nannocystis bai.</title>
        <authorList>
            <person name="Ahearne A."/>
            <person name="Stevens C."/>
            <person name="Dowd S."/>
        </authorList>
    </citation>
    <scope>NUCLEOTIDE SEQUENCE [LARGE SCALE GENOMIC DNA]</scope>
    <source>
        <strain evidence="3 4">NCELM</strain>
    </source>
</reference>
<feature type="domain" description="Isochorismatase-like" evidence="2">
    <location>
        <begin position="18"/>
        <end position="170"/>
    </location>
</feature>
<organism evidence="3 4">
    <name type="scientific">Nannocystis radixulma</name>
    <dbReference type="NCBI Taxonomy" id="2995305"/>
    <lineage>
        <taxon>Bacteria</taxon>
        <taxon>Pseudomonadati</taxon>
        <taxon>Myxococcota</taxon>
        <taxon>Polyangia</taxon>
        <taxon>Nannocystales</taxon>
        <taxon>Nannocystaceae</taxon>
        <taxon>Nannocystis</taxon>
    </lineage>
</organism>
<dbReference type="InterPro" id="IPR053152">
    <property type="entry name" value="Hydrolase_YcaC-like"/>
</dbReference>
<keyword evidence="1" id="KW-0812">Transmembrane</keyword>
<dbReference type="InterPro" id="IPR000868">
    <property type="entry name" value="Isochorismatase-like_dom"/>
</dbReference>
<evidence type="ECO:0000259" key="2">
    <source>
        <dbReference type="Pfam" id="PF00857"/>
    </source>
</evidence>